<dbReference type="InterPro" id="IPR047021">
    <property type="entry name" value="REXO1/3/4-like"/>
</dbReference>
<dbReference type="Gene3D" id="3.30.420.10">
    <property type="entry name" value="Ribonuclease H-like superfamily/Ribonuclease H"/>
    <property type="match status" value="1"/>
</dbReference>
<evidence type="ECO:0000256" key="1">
    <source>
        <dbReference type="ARBA" id="ARBA00022552"/>
    </source>
</evidence>
<evidence type="ECO:0000313" key="9">
    <source>
        <dbReference type="Proteomes" id="UP000011668"/>
    </source>
</evidence>
<dbReference type="GO" id="GO:0005634">
    <property type="term" value="C:nucleus"/>
    <property type="evidence" value="ECO:0007669"/>
    <property type="project" value="TreeGrafter"/>
</dbReference>
<dbReference type="GO" id="GO:0006364">
    <property type="term" value="P:rRNA processing"/>
    <property type="evidence" value="ECO:0007669"/>
    <property type="project" value="UniProtKB-KW"/>
</dbReference>
<dbReference type="SMART" id="SM00479">
    <property type="entry name" value="EXOIII"/>
    <property type="match status" value="1"/>
</dbReference>
<keyword evidence="3" id="KW-0378">Hydrolase</keyword>
<sequence length="552" mass="60048">MDICLMAHPITGGDRLVQTTTTLALQTFEVEYHGQGAHAGAAPWEGRNALDAAFVAYTALSALRQQIHPTARVHGIIEGRDWSSPTMQKCVTLFELQLGVRSWRYVAAAHATSCTMTVTEKEGMKDVRVNEILAHELGAIMTDRYDHPFSSEELPALHPMFALSTVPNGGNHTPEFTAAARTQEAHERAIIVSKGLATLGLRALLDEEFLSTVAADQTSKKMITRRAPLNIYLKEKLVVERITSNDEVLGSIPEVVFQALEVGPRTRHSRDSQDQNFDRPHEALDTSSTTTLLPKKPGASIAPGSNWLALKKKLPTTSKGSLISRQPAKTQPSPSSASFPRGSVPTNPIPDVVTGSSKIFSEEVKSLQDLVLGKGVAGEDLVGEPGRYIAIDCEMVGVGENGSESSLARASIVDFQGRVVLDEVCPTQLNERVTDYRTQVSGVRPKDMINVQARIATLLSSADRILVGHALHNDLTALLLSHPAARIRDTQVYAGRKPNPGKGKGKGKEGEGEKTLWEKYRSPRIGLKRLVKEELGLDIQAGEHSSVRYFCP</sequence>
<keyword evidence="1" id="KW-0698">rRNA processing</keyword>
<keyword evidence="4 8" id="KW-0269">Exonuclease</keyword>
<comment type="caution">
    <text evidence="8">The sequence shown here is derived from an EMBL/GenBank/DDBJ whole genome shotgun (WGS) entry which is preliminary data.</text>
</comment>
<dbReference type="InterPro" id="IPR012337">
    <property type="entry name" value="RNaseH-like_sf"/>
</dbReference>
<dbReference type="SUPFAM" id="SSF55031">
    <property type="entry name" value="Bacterial exopeptidase dimerisation domain"/>
    <property type="match status" value="1"/>
</dbReference>
<evidence type="ECO:0000256" key="6">
    <source>
        <dbReference type="SAM" id="MobiDB-lite"/>
    </source>
</evidence>
<dbReference type="InterPro" id="IPR036397">
    <property type="entry name" value="RNaseH_sf"/>
</dbReference>
<keyword evidence="2" id="KW-0540">Nuclease</keyword>
<dbReference type="OrthoDB" id="8191639at2759"/>
<dbReference type="GO" id="GO:0004527">
    <property type="term" value="F:exonuclease activity"/>
    <property type="evidence" value="ECO:0007669"/>
    <property type="project" value="UniProtKB-KW"/>
</dbReference>
<feature type="region of interest" description="Disordered" evidence="6">
    <location>
        <begin position="318"/>
        <end position="348"/>
    </location>
</feature>
<reference evidence="8 9" key="1">
    <citation type="journal article" date="2013" name="Nat. Commun.">
        <title>The evolution and pathogenic mechanisms of the rice sheath blight pathogen.</title>
        <authorList>
            <person name="Zheng A."/>
            <person name="Lin R."/>
            <person name="Xu L."/>
            <person name="Qin P."/>
            <person name="Tang C."/>
            <person name="Ai P."/>
            <person name="Zhang D."/>
            <person name="Liu Y."/>
            <person name="Sun Z."/>
            <person name="Feng H."/>
            <person name="Wang Y."/>
            <person name="Chen Y."/>
            <person name="Liang X."/>
            <person name="Fu R."/>
            <person name="Li Q."/>
            <person name="Zhang J."/>
            <person name="Yu X."/>
            <person name="Xie Z."/>
            <person name="Ding L."/>
            <person name="Guan P."/>
            <person name="Tang J."/>
            <person name="Liang Y."/>
            <person name="Wang S."/>
            <person name="Deng Q."/>
            <person name="Li S."/>
            <person name="Zhu J."/>
            <person name="Wang L."/>
            <person name="Liu H."/>
            <person name="Li P."/>
        </authorList>
    </citation>
    <scope>NUCLEOTIDE SEQUENCE [LARGE SCALE GENOMIC DNA]</scope>
    <source>
        <strain evidence="9">AG-1 IA</strain>
    </source>
</reference>
<feature type="compositionally biased region" description="Basic and acidic residues" evidence="6">
    <location>
        <begin position="506"/>
        <end position="515"/>
    </location>
</feature>
<protein>
    <submittedName>
        <fullName evidence="8">Exonuclease domain-containing protein</fullName>
    </submittedName>
</protein>
<proteinExistence type="predicted"/>
<dbReference type="AlphaFoldDB" id="L8WZJ4"/>
<dbReference type="InterPro" id="IPR011650">
    <property type="entry name" value="Peptidase_M20_dimer"/>
</dbReference>
<evidence type="ECO:0000256" key="4">
    <source>
        <dbReference type="ARBA" id="ARBA00022839"/>
    </source>
</evidence>
<dbReference type="EMBL" id="AFRT01000902">
    <property type="protein sequence ID" value="ELU42198.1"/>
    <property type="molecule type" value="Genomic_DNA"/>
</dbReference>
<dbReference type="Proteomes" id="UP000011668">
    <property type="component" value="Unassembled WGS sequence"/>
</dbReference>
<dbReference type="STRING" id="983506.L8WZJ4"/>
<dbReference type="InterPro" id="IPR013520">
    <property type="entry name" value="Ribonucl_H"/>
</dbReference>
<dbReference type="GO" id="GO:0003676">
    <property type="term" value="F:nucleic acid binding"/>
    <property type="evidence" value="ECO:0007669"/>
    <property type="project" value="InterPro"/>
</dbReference>
<evidence type="ECO:0000256" key="5">
    <source>
        <dbReference type="ARBA" id="ARBA00025599"/>
    </source>
</evidence>
<dbReference type="PANTHER" id="PTHR12801:SF45">
    <property type="entry name" value="RNA EXONUCLEASE 4"/>
    <property type="match status" value="1"/>
</dbReference>
<dbReference type="PANTHER" id="PTHR12801">
    <property type="entry name" value="RNA EXONUCLEASE REXO1 / RECO3 FAMILY MEMBER-RELATED"/>
    <property type="match status" value="1"/>
</dbReference>
<feature type="compositionally biased region" description="Polar residues" evidence="6">
    <location>
        <begin position="318"/>
        <end position="338"/>
    </location>
</feature>
<feature type="region of interest" description="Disordered" evidence="6">
    <location>
        <begin position="263"/>
        <end position="299"/>
    </location>
</feature>
<accession>L8WZJ4</accession>
<evidence type="ECO:0000256" key="2">
    <source>
        <dbReference type="ARBA" id="ARBA00022722"/>
    </source>
</evidence>
<feature type="region of interest" description="Disordered" evidence="6">
    <location>
        <begin position="492"/>
        <end position="515"/>
    </location>
</feature>
<dbReference type="Gene3D" id="3.30.70.360">
    <property type="match status" value="1"/>
</dbReference>
<evidence type="ECO:0000313" key="8">
    <source>
        <dbReference type="EMBL" id="ELU42198.1"/>
    </source>
</evidence>
<evidence type="ECO:0000259" key="7">
    <source>
        <dbReference type="SMART" id="SM00479"/>
    </source>
</evidence>
<feature type="compositionally biased region" description="Basic and acidic residues" evidence="6">
    <location>
        <begin position="269"/>
        <end position="284"/>
    </location>
</feature>
<keyword evidence="9" id="KW-1185">Reference proteome</keyword>
<organism evidence="8 9">
    <name type="scientific">Thanatephorus cucumeris (strain AG1-IA)</name>
    <name type="common">Rice sheath blight fungus</name>
    <name type="synonym">Rhizoctonia solani</name>
    <dbReference type="NCBI Taxonomy" id="983506"/>
    <lineage>
        <taxon>Eukaryota</taxon>
        <taxon>Fungi</taxon>
        <taxon>Dikarya</taxon>
        <taxon>Basidiomycota</taxon>
        <taxon>Agaricomycotina</taxon>
        <taxon>Agaricomycetes</taxon>
        <taxon>Cantharellales</taxon>
        <taxon>Ceratobasidiaceae</taxon>
        <taxon>Rhizoctonia</taxon>
        <taxon>Rhizoctonia solani AG-1</taxon>
    </lineage>
</organism>
<dbReference type="InterPro" id="IPR036264">
    <property type="entry name" value="Bact_exopeptidase_dim_dom"/>
</dbReference>
<feature type="domain" description="Exonuclease" evidence="7">
    <location>
        <begin position="387"/>
        <end position="552"/>
    </location>
</feature>
<dbReference type="SUPFAM" id="SSF53098">
    <property type="entry name" value="Ribonuclease H-like"/>
    <property type="match status" value="1"/>
</dbReference>
<dbReference type="HOGENOM" id="CLU_493620_0_0_1"/>
<dbReference type="Pfam" id="PF07687">
    <property type="entry name" value="M20_dimer"/>
    <property type="match status" value="1"/>
</dbReference>
<evidence type="ECO:0000256" key="3">
    <source>
        <dbReference type="ARBA" id="ARBA00022801"/>
    </source>
</evidence>
<dbReference type="Gene3D" id="3.40.630.10">
    <property type="entry name" value="Zn peptidases"/>
    <property type="match status" value="1"/>
</dbReference>
<name>L8WZJ4_THACA</name>
<gene>
    <name evidence="8" type="ORF">AG1IA_03771</name>
</gene>
<comment type="function">
    <text evidence="5">Exoribonuclease involved in ribosome biosynthesis. Involved in the processing of ITS1, the internal transcribed spacer localized between the 18S and 5.8S rRNAs.</text>
</comment>